<gene>
    <name evidence="15" type="primary">smc6_2</name>
    <name evidence="15" type="ORF">IWQ60_008426</name>
</gene>
<dbReference type="GO" id="GO:0016787">
    <property type="term" value="F:hydrolase activity"/>
    <property type="evidence" value="ECO:0007669"/>
    <property type="project" value="UniProtKB-KW"/>
</dbReference>
<sequence>MPDVDSAPTRASGPQLGIIEYIILDNFMCHDYIQVNLGSKINFVIGHNGSGKSAVLTAIVVALGGKAAATQRATSMKHLIREGTSRAVITLRLRNRGRDAYLPEVYGDAVIVERILSRDGASGYRLRSSLNDRVVSTKRDDLLAICDHMAIQIDNPLNVLSQDAARQFLNSTTSEEKYKFFLKGTQLAQLQADHAVIQESLDTTEGTVRLKKELLPGLLSEAKEYERKYKDLQSARDLAVKLEGLKREMAWAQVTEKEEEYRAAVGRVERAERKLPAVDEAIAKEQARMEDLGARTAQLETELQALVSEQGPLRGQHESVAREVRSLQEQVNRIKSEELEMDQEMKGLKRRRTALQESIEREQARAQIDLQPERDAKHATIRQHRHRLERLEEDQKTAAADLARLDREQRERQIESDAARTRLRDTAREVDQTRQTLDQLRRGQANQMTSFGKTVPEVLRDIQRETGWSGGRPLGPLGLYVKLIQPQWADTLESVLNWVLNAFVVEDHHDQRLLAAILKRHRCASRVIVSKFEAFNYAAGEPAPEFLTILRVLKFENEAVKCQLINSHRIEQIILVEQRAEADRVMSSNQGQFPPNVTACYTVEGFQVGRRGGLASMAVNPYRGPPRFARDIEARIARSEAELLERERASEEARAAVAAGDDALRQLSRQIQAARRVGRDAQNEAREAAVAIEKLEEELRELDPATVAALAAELEGLDRQIDLIRRQFTDAHQQLVPLTQELVAQQERREEVEQQEQRVRAAINQNSATTDRVMGDRIQIEKRLAHWRGKREEAEQAVAAARETADTLDAAVAMATAQATEFCPDRVDTTRSPKHLDREITTIDCRLREVERVHGANLEEIAREAQTRIEAYRKAKTDIVAMETLISELQEAVRIRTERWHQFRESIAVRAKANFLWHLAQRGFAGRLEIDHRNQRLNPRVQTDDANMIAGDVEAAGGATNEGGAPPLTRDKDPKSLSGGEKSFSTICLLLALWESMGCPIRALDEYDVFQDQINRRISTQMLIESARQGSDTQYILITPQGMNSVSLGPDVHVTRMSDPKRRAV</sequence>
<feature type="domain" description="RecF/RecN/SMC N-terminal" evidence="14">
    <location>
        <begin position="19"/>
        <end position="1039"/>
    </location>
</feature>
<dbReference type="PANTHER" id="PTHR19306">
    <property type="entry name" value="STRUCTURAL MAINTENANCE OF CHROMOSOMES 5,6 SMC5, SMC6"/>
    <property type="match status" value="1"/>
</dbReference>
<evidence type="ECO:0000256" key="9">
    <source>
        <dbReference type="ARBA" id="ARBA00023172"/>
    </source>
</evidence>
<keyword evidence="7" id="KW-0067">ATP-binding</keyword>
<evidence type="ECO:0000256" key="11">
    <source>
        <dbReference type="ARBA" id="ARBA00023242"/>
    </source>
</evidence>
<feature type="coiled-coil region" evidence="12">
    <location>
        <begin position="629"/>
        <end position="811"/>
    </location>
</feature>
<protein>
    <submittedName>
        <fullName evidence="15">Structural maintenance of chromosomes protein 6</fullName>
        <ecNumber evidence="15">3.6.4.13</ecNumber>
    </submittedName>
</protein>
<keyword evidence="8 12" id="KW-0175">Coiled coil</keyword>
<comment type="subcellular location">
    <subcellularLocation>
        <location evidence="2">Chromosome</location>
    </subcellularLocation>
    <subcellularLocation>
        <location evidence="1">Nucleus</location>
    </subcellularLocation>
</comment>
<dbReference type="InterPro" id="IPR003395">
    <property type="entry name" value="RecF/RecN/SMC_N"/>
</dbReference>
<dbReference type="EC" id="3.6.4.13" evidence="15"/>
<evidence type="ECO:0000256" key="6">
    <source>
        <dbReference type="ARBA" id="ARBA00022763"/>
    </source>
</evidence>
<evidence type="ECO:0000256" key="3">
    <source>
        <dbReference type="ARBA" id="ARBA00006793"/>
    </source>
</evidence>
<feature type="compositionally biased region" description="Low complexity" evidence="13">
    <location>
        <begin position="956"/>
        <end position="965"/>
    </location>
</feature>
<organism evidence="15 16">
    <name type="scientific">Tieghemiomyces parasiticus</name>
    <dbReference type="NCBI Taxonomy" id="78921"/>
    <lineage>
        <taxon>Eukaryota</taxon>
        <taxon>Fungi</taxon>
        <taxon>Fungi incertae sedis</taxon>
        <taxon>Zoopagomycota</taxon>
        <taxon>Kickxellomycotina</taxon>
        <taxon>Dimargaritomycetes</taxon>
        <taxon>Dimargaritales</taxon>
        <taxon>Dimargaritaceae</taxon>
        <taxon>Tieghemiomyces</taxon>
    </lineage>
</organism>
<keyword evidence="9" id="KW-0233">DNA recombination</keyword>
<dbReference type="Gene3D" id="3.40.50.300">
    <property type="entry name" value="P-loop containing nucleotide triphosphate hydrolases"/>
    <property type="match status" value="2"/>
</dbReference>
<evidence type="ECO:0000256" key="2">
    <source>
        <dbReference type="ARBA" id="ARBA00004286"/>
    </source>
</evidence>
<keyword evidence="10" id="KW-0234">DNA repair</keyword>
<dbReference type="EMBL" id="JANBPT010000628">
    <property type="protein sequence ID" value="KAJ1915470.1"/>
    <property type="molecule type" value="Genomic_DNA"/>
</dbReference>
<feature type="coiled-coil region" evidence="12">
    <location>
        <begin position="855"/>
        <end position="892"/>
    </location>
</feature>
<evidence type="ECO:0000259" key="14">
    <source>
        <dbReference type="Pfam" id="PF02463"/>
    </source>
</evidence>
<evidence type="ECO:0000313" key="16">
    <source>
        <dbReference type="Proteomes" id="UP001150569"/>
    </source>
</evidence>
<dbReference type="GO" id="GO:0000724">
    <property type="term" value="P:double-strand break repair via homologous recombination"/>
    <property type="evidence" value="ECO:0007669"/>
    <property type="project" value="TreeGrafter"/>
</dbReference>
<evidence type="ECO:0000256" key="5">
    <source>
        <dbReference type="ARBA" id="ARBA00022741"/>
    </source>
</evidence>
<dbReference type="GO" id="GO:0003684">
    <property type="term" value="F:damaged DNA binding"/>
    <property type="evidence" value="ECO:0007669"/>
    <property type="project" value="TreeGrafter"/>
</dbReference>
<keyword evidence="11" id="KW-0539">Nucleus</keyword>
<dbReference type="Gene3D" id="1.10.287.1490">
    <property type="match status" value="1"/>
</dbReference>
<evidence type="ECO:0000313" key="15">
    <source>
        <dbReference type="EMBL" id="KAJ1915470.1"/>
    </source>
</evidence>
<dbReference type="Proteomes" id="UP001150569">
    <property type="component" value="Unassembled WGS sequence"/>
</dbReference>
<dbReference type="Pfam" id="PF02463">
    <property type="entry name" value="SMC_N"/>
    <property type="match status" value="1"/>
</dbReference>
<feature type="coiled-coil region" evidence="12">
    <location>
        <begin position="215"/>
        <end position="443"/>
    </location>
</feature>
<evidence type="ECO:0000256" key="13">
    <source>
        <dbReference type="SAM" id="MobiDB-lite"/>
    </source>
</evidence>
<dbReference type="PANTHER" id="PTHR19306:SF6">
    <property type="entry name" value="STRUCTURAL MAINTENANCE OF CHROMOSOMES PROTEIN 6"/>
    <property type="match status" value="1"/>
</dbReference>
<dbReference type="GO" id="GO:0030915">
    <property type="term" value="C:Smc5-Smc6 complex"/>
    <property type="evidence" value="ECO:0007669"/>
    <property type="project" value="TreeGrafter"/>
</dbReference>
<evidence type="ECO:0000256" key="7">
    <source>
        <dbReference type="ARBA" id="ARBA00022840"/>
    </source>
</evidence>
<dbReference type="InterPro" id="IPR027417">
    <property type="entry name" value="P-loop_NTPase"/>
</dbReference>
<accession>A0A9W7ZXW2</accession>
<comment type="similarity">
    <text evidence="3">Belongs to the SMC family. SMC6 subfamily.</text>
</comment>
<dbReference type="GO" id="GO:0005634">
    <property type="term" value="C:nucleus"/>
    <property type="evidence" value="ECO:0007669"/>
    <property type="project" value="UniProtKB-SubCell"/>
</dbReference>
<reference evidence="15" key="1">
    <citation type="submission" date="2022-07" db="EMBL/GenBank/DDBJ databases">
        <title>Phylogenomic reconstructions and comparative analyses of Kickxellomycotina fungi.</title>
        <authorList>
            <person name="Reynolds N.K."/>
            <person name="Stajich J.E."/>
            <person name="Barry K."/>
            <person name="Grigoriev I.V."/>
            <person name="Crous P."/>
            <person name="Smith M.E."/>
        </authorList>
    </citation>
    <scope>NUCLEOTIDE SEQUENCE</scope>
    <source>
        <strain evidence="15">RSA 861</strain>
    </source>
</reference>
<keyword evidence="5" id="KW-0547">Nucleotide-binding</keyword>
<comment type="caution">
    <text evidence="15">The sequence shown here is derived from an EMBL/GenBank/DDBJ whole genome shotgun (WGS) entry which is preliminary data.</text>
</comment>
<evidence type="ECO:0000256" key="10">
    <source>
        <dbReference type="ARBA" id="ARBA00023204"/>
    </source>
</evidence>
<dbReference type="SUPFAM" id="SSF52540">
    <property type="entry name" value="P-loop containing nucleoside triphosphate hydrolases"/>
    <property type="match status" value="1"/>
</dbReference>
<evidence type="ECO:0000256" key="1">
    <source>
        <dbReference type="ARBA" id="ARBA00004123"/>
    </source>
</evidence>
<evidence type="ECO:0000256" key="8">
    <source>
        <dbReference type="ARBA" id="ARBA00023054"/>
    </source>
</evidence>
<keyword evidence="4" id="KW-0158">Chromosome</keyword>
<keyword evidence="16" id="KW-1185">Reference proteome</keyword>
<evidence type="ECO:0000256" key="12">
    <source>
        <dbReference type="SAM" id="Coils"/>
    </source>
</evidence>
<dbReference type="GO" id="GO:0003724">
    <property type="term" value="F:RNA helicase activity"/>
    <property type="evidence" value="ECO:0007669"/>
    <property type="project" value="UniProtKB-EC"/>
</dbReference>
<name>A0A9W7ZXW2_9FUNG</name>
<feature type="region of interest" description="Disordered" evidence="13">
    <location>
        <begin position="956"/>
        <end position="980"/>
    </location>
</feature>
<proteinExistence type="inferred from homology"/>
<dbReference type="GO" id="GO:0035861">
    <property type="term" value="C:site of double-strand break"/>
    <property type="evidence" value="ECO:0007669"/>
    <property type="project" value="TreeGrafter"/>
</dbReference>
<evidence type="ECO:0000256" key="4">
    <source>
        <dbReference type="ARBA" id="ARBA00022454"/>
    </source>
</evidence>
<dbReference type="AlphaFoldDB" id="A0A9W7ZXW2"/>
<keyword evidence="6" id="KW-0227">DNA damage</keyword>
<keyword evidence="15" id="KW-0378">Hydrolase</keyword>
<dbReference type="GO" id="GO:0005524">
    <property type="term" value="F:ATP binding"/>
    <property type="evidence" value="ECO:0007669"/>
    <property type="project" value="UniProtKB-KW"/>
</dbReference>
<dbReference type="OrthoDB" id="10072614at2759"/>
<dbReference type="GO" id="GO:0003697">
    <property type="term" value="F:single-stranded DNA binding"/>
    <property type="evidence" value="ECO:0007669"/>
    <property type="project" value="TreeGrafter"/>
</dbReference>